<evidence type="ECO:0000256" key="6">
    <source>
        <dbReference type="ARBA" id="ARBA00022519"/>
    </source>
</evidence>
<dbReference type="Proteomes" id="UP000008850">
    <property type="component" value="Chromosome"/>
</dbReference>
<dbReference type="GO" id="GO:1990060">
    <property type="term" value="C:maltose transport complex"/>
    <property type="evidence" value="ECO:0007669"/>
    <property type="project" value="TreeGrafter"/>
</dbReference>
<evidence type="ECO:0000256" key="10">
    <source>
        <dbReference type="ARBA" id="ARBA00023136"/>
    </source>
</evidence>
<dbReference type="STRING" id="1082931.KKY_423"/>
<dbReference type="Pfam" id="PF14785">
    <property type="entry name" value="MalF_P2"/>
    <property type="match status" value="1"/>
</dbReference>
<evidence type="ECO:0000256" key="2">
    <source>
        <dbReference type="ARBA" id="ARBA00004429"/>
    </source>
</evidence>
<feature type="transmembrane region" description="Helical" evidence="11">
    <location>
        <begin position="358"/>
        <end position="379"/>
    </location>
</feature>
<evidence type="ECO:0000256" key="11">
    <source>
        <dbReference type="RuleBase" id="RU363032"/>
    </source>
</evidence>
<keyword evidence="7 12" id="KW-0762">Sugar transport</keyword>
<evidence type="ECO:0000256" key="12">
    <source>
        <dbReference type="RuleBase" id="RU367050"/>
    </source>
</evidence>
<dbReference type="InterPro" id="IPR000515">
    <property type="entry name" value="MetI-like"/>
</dbReference>
<dbReference type="InterPro" id="IPR029345">
    <property type="entry name" value="MalF_P2"/>
</dbReference>
<keyword evidence="15" id="KW-1185">Reference proteome</keyword>
<dbReference type="Pfam" id="PF00528">
    <property type="entry name" value="BPD_transp_1"/>
    <property type="match status" value="1"/>
</dbReference>
<evidence type="ECO:0000259" key="13">
    <source>
        <dbReference type="PROSITE" id="PS50928"/>
    </source>
</evidence>
<evidence type="ECO:0000313" key="15">
    <source>
        <dbReference type="Proteomes" id="UP000008850"/>
    </source>
</evidence>
<keyword evidence="8 11" id="KW-0812">Transmembrane</keyword>
<comment type="subcellular location">
    <subcellularLocation>
        <location evidence="2 12">Cell inner membrane</location>
        <topology evidence="2 12">Multi-pass membrane protein</topology>
    </subcellularLocation>
    <subcellularLocation>
        <location evidence="11">Cell membrane</location>
        <topology evidence="11">Multi-pass membrane protein</topology>
    </subcellularLocation>
</comment>
<dbReference type="AlphaFoldDB" id="G4RAA6"/>
<dbReference type="PROSITE" id="PS50928">
    <property type="entry name" value="ABC_TM1"/>
    <property type="match status" value="1"/>
</dbReference>
<dbReference type="InterPro" id="IPR047103">
    <property type="entry name" value="MalF_P2_sf"/>
</dbReference>
<keyword evidence="6 12" id="KW-0997">Cell inner membrane</keyword>
<evidence type="ECO:0000256" key="9">
    <source>
        <dbReference type="ARBA" id="ARBA00022989"/>
    </source>
</evidence>
<evidence type="ECO:0000256" key="8">
    <source>
        <dbReference type="ARBA" id="ARBA00022692"/>
    </source>
</evidence>
<sequence length="515" mass="57102">MSVAMPAQPGNRGALWRDLVAKALVALVSLAILFAAWVVYAVGQALFGACLVVVALAFFAIYGFRQFYFARFIFPGAVAVLLFILFPVLYTIYLGFTNYSSFNLLTFERAQNVLLSSRIIDEETRRPFALVAEGDQYRVFLPQGEGGLLSEPAPLDGEPASLAAEQVERAPQTTLEMRDVVALRDPLSRIEVTLPDQTLLRASGLREFAYVQPEYELVEDEKLRHVETGEILTPNHEIGFYVREDGSRVTPGWRVFIGTGNFERIFQSQGIRGPLIGIFIWTVGFAVGSTVLCFSLGLLLATILQWEHMRFRAVYRILLILPYAVPAFISILVFRGLFNQNFGEINLILNAIFGIRPAWFTDGFLARAMLLIVNVWLGYPYMMLLGMGFLQAVPQEQKKAAILEGAGALRVFFTITLPQILPPFLPLLLATFAFNFNNIVLILLLTTGGPDIPGTVIPAGQTDILGSFTFRMAFMDSGQQFGLAGAITLIIFLVVTIIAYANFIAMRRTQHGAVQ</sequence>
<feature type="domain" description="ABC transmembrane type-1" evidence="13">
    <location>
        <begin position="279"/>
        <end position="502"/>
    </location>
</feature>
<dbReference type="KEGG" id="phl:KKY_423"/>
<keyword evidence="5" id="KW-1003">Cell membrane</keyword>
<evidence type="ECO:0000313" key="14">
    <source>
        <dbReference type="EMBL" id="AEQ50465.1"/>
    </source>
</evidence>
<feature type="transmembrane region" description="Helical" evidence="11">
    <location>
        <begin position="72"/>
        <end position="96"/>
    </location>
</feature>
<comment type="function">
    <text evidence="1 12">Part of the ABC transporter complex MalEFGK involved in maltose/maltodextrin import. Probably responsible for the translocation of the substrate across the membrane.</text>
</comment>
<dbReference type="CDD" id="cd06261">
    <property type="entry name" value="TM_PBP2"/>
    <property type="match status" value="1"/>
</dbReference>
<dbReference type="SUPFAM" id="SSF161098">
    <property type="entry name" value="MetI-like"/>
    <property type="match status" value="1"/>
</dbReference>
<keyword evidence="10 11" id="KW-0472">Membrane</keyword>
<feature type="transmembrane region" description="Helical" evidence="11">
    <location>
        <begin position="278"/>
        <end position="301"/>
    </location>
</feature>
<keyword evidence="4 11" id="KW-0813">Transport</keyword>
<dbReference type="HOGENOM" id="CLU_016047_20_1_5"/>
<dbReference type="GO" id="GO:0042956">
    <property type="term" value="P:maltodextrin transmembrane transport"/>
    <property type="evidence" value="ECO:0007669"/>
    <property type="project" value="TreeGrafter"/>
</dbReference>
<protein>
    <recommendedName>
        <fullName evidence="12">Maltose/maltodextrin transport system permease protein</fullName>
    </recommendedName>
</protein>
<dbReference type="Gene3D" id="3.10.650.10">
    <property type="entry name" value="MalF N-terminal region-like"/>
    <property type="match status" value="1"/>
</dbReference>
<evidence type="ECO:0000256" key="5">
    <source>
        <dbReference type="ARBA" id="ARBA00022475"/>
    </source>
</evidence>
<evidence type="ECO:0000256" key="3">
    <source>
        <dbReference type="ARBA" id="ARBA00009047"/>
    </source>
</evidence>
<feature type="transmembrane region" description="Helical" evidence="11">
    <location>
        <begin position="313"/>
        <end position="338"/>
    </location>
</feature>
<dbReference type="EMBL" id="CP003075">
    <property type="protein sequence ID" value="AEQ50465.1"/>
    <property type="molecule type" value="Genomic_DNA"/>
</dbReference>
<dbReference type="RefSeq" id="WP_014129614.1">
    <property type="nucleotide sequence ID" value="NC_016078.1"/>
</dbReference>
<name>G4RAA6_PELHB</name>
<dbReference type="eggNOG" id="COG1175">
    <property type="taxonomic scope" value="Bacteria"/>
</dbReference>
<comment type="similarity">
    <text evidence="3 12">Belongs to the binding-protein-dependent transport system permease family. MalFG subfamily.</text>
</comment>
<feature type="transmembrane region" description="Helical" evidence="11">
    <location>
        <begin position="481"/>
        <end position="505"/>
    </location>
</feature>
<gene>
    <name evidence="14" type="ordered locus">KKY_423</name>
</gene>
<accession>G4RAA6</accession>
<evidence type="ECO:0000256" key="1">
    <source>
        <dbReference type="ARBA" id="ARBA00002264"/>
    </source>
</evidence>
<dbReference type="Gene3D" id="1.20.58.370">
    <property type="entry name" value="MalF N-terminal region-like"/>
    <property type="match status" value="1"/>
</dbReference>
<dbReference type="NCBIfam" id="NF008232">
    <property type="entry name" value="PRK10999.1"/>
    <property type="match status" value="1"/>
</dbReference>
<dbReference type="GO" id="GO:0015423">
    <property type="term" value="F:ABC-type maltose transporter activity"/>
    <property type="evidence" value="ECO:0007669"/>
    <property type="project" value="TreeGrafter"/>
</dbReference>
<dbReference type="InterPro" id="IPR035906">
    <property type="entry name" value="MetI-like_sf"/>
</dbReference>
<feature type="transmembrane region" description="Helical" evidence="11">
    <location>
        <begin position="20"/>
        <end position="40"/>
    </location>
</feature>
<dbReference type="PANTHER" id="PTHR47314">
    <property type="entry name" value="MALTOSE/MALTODEXTRIN TRANSPORT SYSTEM PERMEASE PROTEIN MALF"/>
    <property type="match status" value="1"/>
</dbReference>
<feature type="transmembrane region" description="Helical" evidence="11">
    <location>
        <begin position="46"/>
        <end position="65"/>
    </location>
</feature>
<dbReference type="Gene3D" id="1.10.3720.10">
    <property type="entry name" value="MetI-like"/>
    <property type="match status" value="1"/>
</dbReference>
<dbReference type="PATRIC" id="fig|1082931.4.peg.420"/>
<dbReference type="SUPFAM" id="SSF160964">
    <property type="entry name" value="MalF N-terminal region-like"/>
    <property type="match status" value="1"/>
</dbReference>
<proteinExistence type="inferred from homology"/>
<keyword evidence="9 11" id="KW-1133">Transmembrane helix</keyword>
<evidence type="ECO:0000256" key="7">
    <source>
        <dbReference type="ARBA" id="ARBA00022597"/>
    </source>
</evidence>
<organism evidence="14 15">
    <name type="scientific">Pelagibacterium halotolerans (strain DSM 22347 / JCM 15775 / CGMCC 1.7692 / B2)</name>
    <dbReference type="NCBI Taxonomy" id="1082931"/>
    <lineage>
        <taxon>Bacteria</taxon>
        <taxon>Pseudomonadati</taxon>
        <taxon>Pseudomonadota</taxon>
        <taxon>Alphaproteobacteria</taxon>
        <taxon>Hyphomicrobiales</taxon>
        <taxon>Devosiaceae</taxon>
        <taxon>Pelagibacterium</taxon>
    </lineage>
</organism>
<dbReference type="Gene3D" id="2.40.430.10">
    <property type="entry name" value="D-maltodextrin-binding protein, MBP"/>
    <property type="match status" value="1"/>
</dbReference>
<dbReference type="InterPro" id="IPR035277">
    <property type="entry name" value="MalF_N"/>
</dbReference>
<comment type="subunit">
    <text evidence="12">The complex is composed of two ATP-binding proteins (MalK), two transmembrane proteins (MalG and MalF) and a solute-binding protein (MalE).</text>
</comment>
<reference evidence="14 15" key="1">
    <citation type="journal article" date="2012" name="J. Bacteriol.">
        <title>Complete genome sequence of Pelagibacterium halotolerans B2T.</title>
        <authorList>
            <person name="Huo Y.Y."/>
            <person name="Cheng H."/>
            <person name="Han X.F."/>
            <person name="Jiang X.W."/>
            <person name="Sun C."/>
            <person name="Zhang X.Q."/>
            <person name="Zhu X.F."/>
            <person name="Liu Y.F."/>
            <person name="Li P.F."/>
            <person name="Ni P.X."/>
            <person name="Wu M."/>
        </authorList>
    </citation>
    <scope>NUCLEOTIDE SEQUENCE [LARGE SCALE GENOMIC DNA]</scope>
    <source>
        <strain evidence="15">DSM 22347 / JCM 15775 / CGMCC 1.7692 / B2</strain>
    </source>
</reference>
<dbReference type="PANTHER" id="PTHR47314:SF1">
    <property type="entry name" value="MALTOSE_MALTODEXTRIN TRANSPORT SYSTEM PERMEASE PROTEIN MALF"/>
    <property type="match status" value="1"/>
</dbReference>
<evidence type="ECO:0000256" key="4">
    <source>
        <dbReference type="ARBA" id="ARBA00022448"/>
    </source>
</evidence>